<name>A0A6A6ATH6_9PLEO</name>
<accession>A0A6A6ATH6</accession>
<dbReference type="EMBL" id="ML977497">
    <property type="protein sequence ID" value="KAF2134970.1"/>
    <property type="molecule type" value="Genomic_DNA"/>
</dbReference>
<protein>
    <submittedName>
        <fullName evidence="1">Uncharacterized protein</fullName>
    </submittedName>
</protein>
<keyword evidence="2" id="KW-1185">Reference proteome</keyword>
<organism evidence="1 2">
    <name type="scientific">Dothidotthia symphoricarpi CBS 119687</name>
    <dbReference type="NCBI Taxonomy" id="1392245"/>
    <lineage>
        <taxon>Eukaryota</taxon>
        <taxon>Fungi</taxon>
        <taxon>Dikarya</taxon>
        <taxon>Ascomycota</taxon>
        <taxon>Pezizomycotina</taxon>
        <taxon>Dothideomycetes</taxon>
        <taxon>Pleosporomycetidae</taxon>
        <taxon>Pleosporales</taxon>
        <taxon>Dothidotthiaceae</taxon>
        <taxon>Dothidotthia</taxon>
    </lineage>
</organism>
<dbReference type="RefSeq" id="XP_033529357.1">
    <property type="nucleotide sequence ID" value="XM_033662070.1"/>
</dbReference>
<dbReference type="AlphaFoldDB" id="A0A6A6ATH6"/>
<gene>
    <name evidence="1" type="ORF">P153DRAFT_13532</name>
</gene>
<reference evidence="1" key="1">
    <citation type="journal article" date="2020" name="Stud. Mycol.">
        <title>101 Dothideomycetes genomes: a test case for predicting lifestyles and emergence of pathogens.</title>
        <authorList>
            <person name="Haridas S."/>
            <person name="Albert R."/>
            <person name="Binder M."/>
            <person name="Bloem J."/>
            <person name="Labutti K."/>
            <person name="Salamov A."/>
            <person name="Andreopoulos B."/>
            <person name="Baker S."/>
            <person name="Barry K."/>
            <person name="Bills G."/>
            <person name="Bluhm B."/>
            <person name="Cannon C."/>
            <person name="Castanera R."/>
            <person name="Culley D."/>
            <person name="Daum C."/>
            <person name="Ezra D."/>
            <person name="Gonzalez J."/>
            <person name="Henrissat B."/>
            <person name="Kuo A."/>
            <person name="Liang C."/>
            <person name="Lipzen A."/>
            <person name="Lutzoni F."/>
            <person name="Magnuson J."/>
            <person name="Mondo S."/>
            <person name="Nolan M."/>
            <person name="Ohm R."/>
            <person name="Pangilinan J."/>
            <person name="Park H.-J."/>
            <person name="Ramirez L."/>
            <person name="Alfaro M."/>
            <person name="Sun H."/>
            <person name="Tritt A."/>
            <person name="Yoshinaga Y."/>
            <person name="Zwiers L.-H."/>
            <person name="Turgeon B."/>
            <person name="Goodwin S."/>
            <person name="Spatafora J."/>
            <person name="Crous P."/>
            <person name="Grigoriev I."/>
        </authorList>
    </citation>
    <scope>NUCLEOTIDE SEQUENCE</scope>
    <source>
        <strain evidence="1">CBS 119687</strain>
    </source>
</reference>
<evidence type="ECO:0000313" key="2">
    <source>
        <dbReference type="Proteomes" id="UP000799771"/>
    </source>
</evidence>
<proteinExistence type="predicted"/>
<sequence length="78" mass="8690">MGREIWKGFTGQQCIYQHSAGARAEAEAVDLHHRTWLGGCRLNSCKCASSSHIGWKKGCLSYRLLSKEIGEIQARAQL</sequence>
<evidence type="ECO:0000313" key="1">
    <source>
        <dbReference type="EMBL" id="KAF2134970.1"/>
    </source>
</evidence>
<dbReference type="Proteomes" id="UP000799771">
    <property type="component" value="Unassembled WGS sequence"/>
</dbReference>
<dbReference type="GeneID" id="54402502"/>